<accession>A0A834TPD4</accession>
<organism evidence="3 4">
    <name type="scientific">Senna tora</name>
    <dbReference type="NCBI Taxonomy" id="362788"/>
    <lineage>
        <taxon>Eukaryota</taxon>
        <taxon>Viridiplantae</taxon>
        <taxon>Streptophyta</taxon>
        <taxon>Embryophyta</taxon>
        <taxon>Tracheophyta</taxon>
        <taxon>Spermatophyta</taxon>
        <taxon>Magnoliopsida</taxon>
        <taxon>eudicotyledons</taxon>
        <taxon>Gunneridae</taxon>
        <taxon>Pentapetalae</taxon>
        <taxon>rosids</taxon>
        <taxon>fabids</taxon>
        <taxon>Fabales</taxon>
        <taxon>Fabaceae</taxon>
        <taxon>Caesalpinioideae</taxon>
        <taxon>Cassia clade</taxon>
        <taxon>Senna</taxon>
    </lineage>
</organism>
<feature type="domain" description="Putative zinc-finger" evidence="2">
    <location>
        <begin position="910"/>
        <end position="930"/>
    </location>
</feature>
<dbReference type="GO" id="GO:0000178">
    <property type="term" value="C:exosome (RNase complex)"/>
    <property type="evidence" value="ECO:0007669"/>
    <property type="project" value="TreeGrafter"/>
</dbReference>
<feature type="compositionally biased region" description="Polar residues" evidence="1">
    <location>
        <begin position="643"/>
        <end position="655"/>
    </location>
</feature>
<dbReference type="PANTHER" id="PTHR21563">
    <property type="entry name" value="ZINC FINGER C3H1 DOMAIN-CONTAINING PROTEIN"/>
    <property type="match status" value="1"/>
</dbReference>
<evidence type="ECO:0000259" key="2">
    <source>
        <dbReference type="Pfam" id="PF10650"/>
    </source>
</evidence>
<dbReference type="EMBL" id="JAAIUW010000006">
    <property type="protein sequence ID" value="KAF7825249.1"/>
    <property type="molecule type" value="Genomic_DNA"/>
</dbReference>
<feature type="compositionally biased region" description="Polar residues" evidence="1">
    <location>
        <begin position="17"/>
        <end position="29"/>
    </location>
</feature>
<feature type="compositionally biased region" description="Basic and acidic residues" evidence="1">
    <location>
        <begin position="335"/>
        <end position="351"/>
    </location>
</feature>
<feature type="compositionally biased region" description="Polar residues" evidence="1">
    <location>
        <begin position="59"/>
        <end position="98"/>
    </location>
</feature>
<feature type="compositionally biased region" description="Basic and acidic residues" evidence="1">
    <location>
        <begin position="266"/>
        <end position="280"/>
    </location>
</feature>
<evidence type="ECO:0000256" key="1">
    <source>
        <dbReference type="SAM" id="MobiDB-lite"/>
    </source>
</evidence>
<feature type="compositionally biased region" description="Polar residues" evidence="1">
    <location>
        <begin position="737"/>
        <end position="748"/>
    </location>
</feature>
<protein>
    <recommendedName>
        <fullName evidence="2">Putative zinc-finger domain-containing protein</fullName>
    </recommendedName>
</protein>
<gene>
    <name evidence="3" type="ORF">G2W53_016413</name>
</gene>
<feature type="compositionally biased region" description="Basic and acidic residues" evidence="1">
    <location>
        <begin position="127"/>
        <end position="136"/>
    </location>
</feature>
<feature type="region of interest" description="Disordered" evidence="1">
    <location>
        <begin position="335"/>
        <end position="391"/>
    </location>
</feature>
<feature type="region of interest" description="Disordered" evidence="1">
    <location>
        <begin position="186"/>
        <end position="206"/>
    </location>
</feature>
<comment type="caution">
    <text evidence="3">The sequence shown here is derived from an EMBL/GenBank/DDBJ whole genome shotgun (WGS) entry which is preliminary data.</text>
</comment>
<feature type="region of interest" description="Disordered" evidence="1">
    <location>
        <begin position="1"/>
        <end position="153"/>
    </location>
</feature>
<sequence>MASEETDEVKLRAIPSETANETPNPNLPSKSREEGELSSSDNSDENPDCSTGKPIPAAASNSVPLVLNDTQGVQGGSNSVLLRKTVQSTSQKNNQLPPKSSVWPAHAGTDKNLVISFSDDDSGSDSEDYRQEKTVESKGNTSRLENNQKPLTSSLTKSYKLHNNARNVHKSAPKKLPVTHNTISSVTKIHAPNSKGVGSLSLGQGSRARNFNTLNKNLASHERKNDQGAVSNNNKLQDLRQQIALRESELKLKAVQQNKEPASVLGRDHNAIKLKSDPARKYTSSENAQLEPKEPDRKRLKLGRSYATTQAFGAQQEVPAAKSLFPSKESALDKYNLQERNKVDRGEKETSLSRGEPIVVKSQGDDKCPDVSSKSMPSRPRDGSDIKNNYNQTDKWNRLVDPCVTFNPSSHPANMTSNSVPKNKSIVELSPPLSSNFNKATNVDNLKSGLDYNNVISQDNMVEHSFNNACQEALNNTVNLNSSDNANHLDHSSLDLHAFIEMEVIDKELEEAQKHRHKCEAEERNALKVHLKAQRALIEANGRCTHLYRKRELYRAKLRSLILNNSGFSWSSGQHEHLDTGLDYLPRPGYGLPTSSFQRQAEYNDVNQPGFDTTVRVNNGPSNASYDHINGANLGFEHCSKPDASTSEPLPQRGNTADGFYSPSDVLDTSANDNEEMSPAIYVSTNHDIVNQRKQYSKAKLMDIDAAMNARPCAESPQDTLLLEAALRSELVARLGTRTSKSNSTHNNPRPAAEQRAENEVGSEKSLILEDFVPFTKARENDFKGHEKQERNIYLDPAEIQIQQNTGGTSLISNCNAGDGEYLALQGQNIMSAMKMSPLICRSAFSCLKQMSLFNSKQLSSKNQWVHVDDENKKQYSNTLAISVPFTGWNVLSEKSSYSCSPAVDPFWPLCMYELRGKSNNDECPWQHVKDYCDGNYQNQHSDYVDADCQGGLSLHQPKFNGATKVPKSHRATILPTYLVGLDILRADQLAYKSVLAHRNSQCWQKCFSLSLTTSNLLQHGLPVDGSFFNGVDERIEVRGTWNTQSYLQWKRAVNENEQDLVDNEQAVEMALLVLNQEINKLEVLCRVLETDPTSVVTWVVYLLIYYGNLKPTGKDDMFLYAVKHNEGSYVLWLMYINSRMQLDDRLAAYDASLSTLCRHASSAVEDRIHSSACILDLFLQMMDCLCMSGNVEKAIQKSYGVFPATTKSNEPHHLSLSDILNCLTVSDKCVFWVCCVYLVIYRKLPDAVVQKFESKKDLDIEWPFVKVSEEEKQVALKLVETAVKSVDSYIYNESEKNEVNLRSAQLFALNHIRCMVALDNLECLGRLLDKYVKLYPHCIELVLASARLQKHENGVDSFMGFDEAISRWPKEIPGIQCIWNQYIENAVQDGKIDFANELTVRWFDTAWKVQDPRDGELEAKDGGNSCGSLGFNLKSLPGTSSSELNQMDVVFGFLNLSIYKFFQNDETEAFKVVDNARKAANFGGLDIWIRKYAMFLLSDASSLTENGPNSGINKILEIYTDGFFQDFLVPELLTRKFVDNVKKPRVQQLISNLLGPVSFDCSLLNWILQSWYGSSLLPQTFSDPKDLVDFVEAILEVVPSNFRLAISVCKLLSKGYNSAKADQSSASLCFWASSTLVNAILDAILIPPEYIWVEAGVLLSNVMGIEAISERFYKRALLVYPFSVRLWKSFYNLCKASGEVSCAIEAAKERGIQLD</sequence>
<dbReference type="GO" id="GO:0005634">
    <property type="term" value="C:nucleus"/>
    <property type="evidence" value="ECO:0007669"/>
    <property type="project" value="TreeGrafter"/>
</dbReference>
<evidence type="ECO:0000313" key="3">
    <source>
        <dbReference type="EMBL" id="KAF7825249.1"/>
    </source>
</evidence>
<dbReference type="InterPro" id="IPR019607">
    <property type="entry name" value="Putative_zinc-finger_domain"/>
</dbReference>
<reference evidence="3" key="1">
    <citation type="submission" date="2020-09" db="EMBL/GenBank/DDBJ databases">
        <title>Genome-Enabled Discovery of Anthraquinone Biosynthesis in Senna tora.</title>
        <authorList>
            <person name="Kang S.-H."/>
            <person name="Pandey R.P."/>
            <person name="Lee C.-M."/>
            <person name="Sim J.-S."/>
            <person name="Jeong J.-T."/>
            <person name="Choi B.-S."/>
            <person name="Jung M."/>
            <person name="Ginzburg D."/>
            <person name="Zhao K."/>
            <person name="Won S.Y."/>
            <person name="Oh T.-J."/>
            <person name="Yu Y."/>
            <person name="Kim N.-H."/>
            <person name="Lee O.R."/>
            <person name="Lee T.-H."/>
            <person name="Bashyal P."/>
            <person name="Kim T.-S."/>
            <person name="Lee W.-H."/>
            <person name="Kawkins C."/>
            <person name="Kim C.-K."/>
            <person name="Kim J.S."/>
            <person name="Ahn B.O."/>
            <person name="Rhee S.Y."/>
            <person name="Sohng J.K."/>
        </authorList>
    </citation>
    <scope>NUCLEOTIDE SEQUENCE</scope>
    <source>
        <tissue evidence="3">Leaf</tissue>
    </source>
</reference>
<feature type="region of interest" description="Disordered" evidence="1">
    <location>
        <begin position="735"/>
        <end position="763"/>
    </location>
</feature>
<proteinExistence type="predicted"/>
<name>A0A834TPD4_9FABA</name>
<dbReference type="OrthoDB" id="1922977at2759"/>
<keyword evidence="4" id="KW-1185">Reference proteome</keyword>
<dbReference type="InterPro" id="IPR039278">
    <property type="entry name" value="Red1"/>
</dbReference>
<feature type="compositionally biased region" description="Basic and acidic residues" evidence="1">
    <location>
        <begin position="753"/>
        <end position="763"/>
    </location>
</feature>
<feature type="region of interest" description="Disordered" evidence="1">
    <location>
        <begin position="640"/>
        <end position="672"/>
    </location>
</feature>
<dbReference type="Pfam" id="PF10650">
    <property type="entry name" value="zf-C3H1"/>
    <property type="match status" value="1"/>
</dbReference>
<dbReference type="PANTHER" id="PTHR21563:SF3">
    <property type="entry name" value="ZINC FINGER C3H1 DOMAIN-CONTAINING PROTEIN"/>
    <property type="match status" value="1"/>
</dbReference>
<feature type="compositionally biased region" description="Polar residues" evidence="1">
    <location>
        <begin position="137"/>
        <end position="153"/>
    </location>
</feature>
<feature type="region of interest" description="Disordered" evidence="1">
    <location>
        <begin position="256"/>
        <end position="299"/>
    </location>
</feature>
<evidence type="ECO:0000313" key="4">
    <source>
        <dbReference type="Proteomes" id="UP000634136"/>
    </source>
</evidence>
<dbReference type="Proteomes" id="UP000634136">
    <property type="component" value="Unassembled WGS sequence"/>
</dbReference>